<evidence type="ECO:0000256" key="1">
    <source>
        <dbReference type="ARBA" id="ARBA00023125"/>
    </source>
</evidence>
<dbReference type="Gene3D" id="1.10.10.60">
    <property type="entry name" value="Homeodomain-like"/>
    <property type="match status" value="1"/>
</dbReference>
<dbReference type="InterPro" id="IPR001647">
    <property type="entry name" value="HTH_TetR"/>
</dbReference>
<dbReference type="PANTHER" id="PTHR30328:SF54">
    <property type="entry name" value="HTH-TYPE TRANSCRIPTIONAL REPRESSOR SCO4008"/>
    <property type="match status" value="1"/>
</dbReference>
<evidence type="ECO:0000256" key="2">
    <source>
        <dbReference type="PROSITE-ProRule" id="PRU00335"/>
    </source>
</evidence>
<dbReference type="InterPro" id="IPR036271">
    <property type="entry name" value="Tet_transcr_reg_TetR-rel_C_sf"/>
</dbReference>
<dbReference type="PRINTS" id="PR00455">
    <property type="entry name" value="HTHTETR"/>
</dbReference>
<sequence length="207" mass="24915">MFSKFLNLDKEKQDRIINAAIKEFAQKGYDKASTNEIVKEAGISKGLLFHYFQNKKQLYLFLFEYCYELIADEFYKKINLAESDFFARIRQSIKIKMDLLTQYPDLFDFIQIAMMEDSTEIKVEMEKKKKELLDLNFGKIYEGIDFSKFRDDVDIQKILKIITWTFEKMSDEELYKAKMLPDHKIDYQKVSREAEEYFEVLIKCFYK</sequence>
<feature type="domain" description="HTH tetR-type" evidence="3">
    <location>
        <begin position="10"/>
        <end position="70"/>
    </location>
</feature>
<dbReference type="AlphaFoldDB" id="A0A942TAL4"/>
<dbReference type="GO" id="GO:0003677">
    <property type="term" value="F:DNA binding"/>
    <property type="evidence" value="ECO:0007669"/>
    <property type="project" value="UniProtKB-UniRule"/>
</dbReference>
<feature type="DNA-binding region" description="H-T-H motif" evidence="2">
    <location>
        <begin position="33"/>
        <end position="52"/>
    </location>
</feature>
<protein>
    <submittedName>
        <fullName evidence="4">TetR/AcrR family transcriptional regulator</fullName>
    </submittedName>
</protein>
<organism evidence="4">
    <name type="scientific">Neobacillus citreus</name>
    <dbReference type="NCBI Taxonomy" id="2833578"/>
    <lineage>
        <taxon>Bacteria</taxon>
        <taxon>Bacillati</taxon>
        <taxon>Bacillota</taxon>
        <taxon>Bacilli</taxon>
        <taxon>Bacillales</taxon>
        <taxon>Bacillaceae</taxon>
        <taxon>Neobacillus</taxon>
    </lineage>
</organism>
<reference evidence="4" key="1">
    <citation type="submission" date="2021-05" db="EMBL/GenBank/DDBJ databases">
        <title>Novel Bacillus species.</title>
        <authorList>
            <person name="Liu G."/>
        </authorList>
    </citation>
    <scope>NUCLEOTIDE SEQUENCE</scope>
    <source>
        <strain evidence="4">FJAT-50051</strain>
    </source>
</reference>
<comment type="caution">
    <text evidence="4">The sequence shown here is derived from an EMBL/GenBank/DDBJ whole genome shotgun (WGS) entry which is preliminary data.</text>
</comment>
<dbReference type="EMBL" id="JAGYPE010000010">
    <property type="protein sequence ID" value="MBS4188071.1"/>
    <property type="molecule type" value="Genomic_DNA"/>
</dbReference>
<evidence type="ECO:0000313" key="4">
    <source>
        <dbReference type="EMBL" id="MBS4188071.1"/>
    </source>
</evidence>
<dbReference type="SUPFAM" id="SSF46689">
    <property type="entry name" value="Homeodomain-like"/>
    <property type="match status" value="1"/>
</dbReference>
<dbReference type="InterPro" id="IPR023772">
    <property type="entry name" value="DNA-bd_HTH_TetR-type_CS"/>
</dbReference>
<dbReference type="PANTHER" id="PTHR30328">
    <property type="entry name" value="TRANSCRIPTIONAL REPRESSOR"/>
    <property type="match status" value="1"/>
</dbReference>
<keyword evidence="1 2" id="KW-0238">DNA-binding</keyword>
<dbReference type="GO" id="GO:0006355">
    <property type="term" value="P:regulation of DNA-templated transcription"/>
    <property type="evidence" value="ECO:0007669"/>
    <property type="project" value="UniProtKB-ARBA"/>
</dbReference>
<accession>A0A942TAL4</accession>
<evidence type="ECO:0000259" key="3">
    <source>
        <dbReference type="PROSITE" id="PS50977"/>
    </source>
</evidence>
<dbReference type="PROSITE" id="PS01081">
    <property type="entry name" value="HTH_TETR_1"/>
    <property type="match status" value="1"/>
</dbReference>
<dbReference type="InterPro" id="IPR050109">
    <property type="entry name" value="HTH-type_TetR-like_transc_reg"/>
</dbReference>
<proteinExistence type="predicted"/>
<dbReference type="Pfam" id="PF00440">
    <property type="entry name" value="TetR_N"/>
    <property type="match status" value="1"/>
</dbReference>
<dbReference type="Gene3D" id="1.10.357.10">
    <property type="entry name" value="Tetracycline Repressor, domain 2"/>
    <property type="match status" value="1"/>
</dbReference>
<name>A0A942TAL4_9BACI</name>
<dbReference type="SUPFAM" id="SSF48498">
    <property type="entry name" value="Tetracyclin repressor-like, C-terminal domain"/>
    <property type="match status" value="1"/>
</dbReference>
<dbReference type="PROSITE" id="PS50977">
    <property type="entry name" value="HTH_TETR_2"/>
    <property type="match status" value="1"/>
</dbReference>
<gene>
    <name evidence="4" type="ORF">KHB02_42600</name>
</gene>
<dbReference type="InterPro" id="IPR009057">
    <property type="entry name" value="Homeodomain-like_sf"/>
</dbReference>